<proteinExistence type="inferred from homology"/>
<evidence type="ECO:0000313" key="11">
    <source>
        <dbReference type="WBParaSite" id="HNAJ_0000053001-mRNA-1"/>
    </source>
</evidence>
<keyword evidence="5 7" id="KW-0472">Membrane</keyword>
<evidence type="ECO:0000256" key="3">
    <source>
        <dbReference type="ARBA" id="ARBA00022692"/>
    </source>
</evidence>
<evidence type="ECO:0000256" key="6">
    <source>
        <dbReference type="SAM" id="MobiDB-lite"/>
    </source>
</evidence>
<feature type="transmembrane region" description="Helical" evidence="7">
    <location>
        <begin position="96"/>
        <end position="118"/>
    </location>
</feature>
<evidence type="ECO:0000256" key="8">
    <source>
        <dbReference type="SAM" id="SignalP"/>
    </source>
</evidence>
<evidence type="ECO:0000256" key="1">
    <source>
        <dbReference type="ARBA" id="ARBA00004370"/>
    </source>
</evidence>
<feature type="chain" id="PRO_5043131591" evidence="8">
    <location>
        <begin position="26"/>
        <end position="201"/>
    </location>
</feature>
<dbReference type="InterPro" id="IPR008853">
    <property type="entry name" value="TMEM9/TMEM9B"/>
</dbReference>
<name>A0A0R3T104_RODNA</name>
<evidence type="ECO:0000256" key="4">
    <source>
        <dbReference type="ARBA" id="ARBA00022989"/>
    </source>
</evidence>
<dbReference type="WBParaSite" id="HNAJ_0000053001-mRNA-1">
    <property type="protein sequence ID" value="HNAJ_0000053001-mRNA-1"/>
    <property type="gene ID" value="HNAJ_0000053001"/>
</dbReference>
<protein>
    <submittedName>
        <fullName evidence="11">Transmembrane protein</fullName>
    </submittedName>
</protein>
<feature type="compositionally biased region" description="Polar residues" evidence="6">
    <location>
        <begin position="163"/>
        <end position="174"/>
    </location>
</feature>
<dbReference type="GO" id="GO:0005765">
    <property type="term" value="C:lysosomal membrane"/>
    <property type="evidence" value="ECO:0007669"/>
    <property type="project" value="InterPro"/>
</dbReference>
<keyword evidence="3 7" id="KW-0812">Transmembrane</keyword>
<keyword evidence="4 7" id="KW-1133">Transmembrane helix</keyword>
<reference evidence="11" key="1">
    <citation type="submission" date="2017-02" db="UniProtKB">
        <authorList>
            <consortium name="WormBaseParasite"/>
        </authorList>
    </citation>
    <scope>IDENTIFICATION</scope>
</reference>
<keyword evidence="8" id="KW-0732">Signal</keyword>
<dbReference type="PANTHER" id="PTHR13064">
    <property type="entry name" value="TRANSMEMBRANE PROTEIN 9 FAMILY MEMBER"/>
    <property type="match status" value="1"/>
</dbReference>
<dbReference type="Proteomes" id="UP000278807">
    <property type="component" value="Unassembled WGS sequence"/>
</dbReference>
<dbReference type="STRING" id="102285.A0A0R3T104"/>
<evidence type="ECO:0000313" key="10">
    <source>
        <dbReference type="Proteomes" id="UP000278807"/>
    </source>
</evidence>
<evidence type="ECO:0000256" key="2">
    <source>
        <dbReference type="ARBA" id="ARBA00007264"/>
    </source>
</evidence>
<evidence type="ECO:0000313" key="9">
    <source>
        <dbReference type="EMBL" id="VDN96390.1"/>
    </source>
</evidence>
<comment type="subcellular location">
    <subcellularLocation>
        <location evidence="1">Membrane</location>
    </subcellularLocation>
</comment>
<keyword evidence="10" id="KW-1185">Reference proteome</keyword>
<feature type="signal peptide" evidence="8">
    <location>
        <begin position="1"/>
        <end position="25"/>
    </location>
</feature>
<reference evidence="9 10" key="2">
    <citation type="submission" date="2018-11" db="EMBL/GenBank/DDBJ databases">
        <authorList>
            <consortium name="Pathogen Informatics"/>
        </authorList>
    </citation>
    <scope>NUCLEOTIDE SEQUENCE [LARGE SCALE GENOMIC DNA]</scope>
</reference>
<dbReference type="AlphaFoldDB" id="A0A0R3T104"/>
<feature type="region of interest" description="Disordered" evidence="6">
    <location>
        <begin position="149"/>
        <end position="174"/>
    </location>
</feature>
<dbReference type="Pfam" id="PF05434">
    <property type="entry name" value="Tmemb_9"/>
    <property type="match status" value="1"/>
</dbReference>
<accession>A0A0R3T104</accession>
<evidence type="ECO:0000256" key="5">
    <source>
        <dbReference type="ARBA" id="ARBA00023136"/>
    </source>
</evidence>
<dbReference type="OrthoDB" id="10059035at2759"/>
<organism evidence="11">
    <name type="scientific">Rodentolepis nana</name>
    <name type="common">Dwarf tapeworm</name>
    <name type="synonym">Hymenolepis nana</name>
    <dbReference type="NCBI Taxonomy" id="102285"/>
    <lineage>
        <taxon>Eukaryota</taxon>
        <taxon>Metazoa</taxon>
        <taxon>Spiralia</taxon>
        <taxon>Lophotrochozoa</taxon>
        <taxon>Platyhelminthes</taxon>
        <taxon>Cestoda</taxon>
        <taxon>Eucestoda</taxon>
        <taxon>Cyclophyllidea</taxon>
        <taxon>Hymenolepididae</taxon>
        <taxon>Rodentolepis</taxon>
    </lineage>
</organism>
<gene>
    <name evidence="9" type="ORF">HNAJ_LOCUS531</name>
</gene>
<dbReference type="EMBL" id="UZAE01000152">
    <property type="protein sequence ID" value="VDN96390.1"/>
    <property type="molecule type" value="Genomic_DNA"/>
</dbReference>
<evidence type="ECO:0000256" key="7">
    <source>
        <dbReference type="SAM" id="Phobius"/>
    </source>
</evidence>
<sequence>MCVLKMRGRIWCLVVLLAFSIVVEATYEDARCKCVCVDHSVLKVSNESSSEPKRSVYVKSIPSDKCTCQIMLEDKSDLCPYCDCKYQVRNTATIKVVVIMIVVILSTLSIYLLFMLIIESFLSSRGRNNPLNGTQSSFSPSKTFRTFRSYTTSSQDEQRGNRESSSGSTAVVNRVPDQQSNWKGRIEAQRERVFSERTILN</sequence>
<dbReference type="PANTHER" id="PTHR13064:SF6">
    <property type="entry name" value="TRANSMEMBRANE PROTEIN 9"/>
    <property type="match status" value="1"/>
</dbReference>
<comment type="similarity">
    <text evidence="2">Belongs to the TMEM9 family.</text>
</comment>